<accession>A0A0N4TIZ6</accession>
<dbReference type="GO" id="GO:0006298">
    <property type="term" value="P:mismatch repair"/>
    <property type="evidence" value="ECO:0007669"/>
    <property type="project" value="InterPro"/>
</dbReference>
<evidence type="ECO:0000256" key="2">
    <source>
        <dbReference type="ARBA" id="ARBA00006082"/>
    </source>
</evidence>
<dbReference type="AlphaFoldDB" id="A0A0N4TIZ6"/>
<organism evidence="9">
    <name type="scientific">Brugia pahangi</name>
    <name type="common">Filarial nematode worm</name>
    <dbReference type="NCBI Taxonomy" id="6280"/>
    <lineage>
        <taxon>Eukaryota</taxon>
        <taxon>Metazoa</taxon>
        <taxon>Ecdysozoa</taxon>
        <taxon>Nematoda</taxon>
        <taxon>Chromadorea</taxon>
        <taxon>Rhabditida</taxon>
        <taxon>Spirurina</taxon>
        <taxon>Spiruromorpha</taxon>
        <taxon>Filarioidea</taxon>
        <taxon>Onchocercidae</taxon>
        <taxon>Brugia</taxon>
    </lineage>
</organism>
<gene>
    <name evidence="7" type="ORF">BPAG_LOCUS8203</name>
</gene>
<dbReference type="InterPro" id="IPR014762">
    <property type="entry name" value="DNA_mismatch_repair_CS"/>
</dbReference>
<dbReference type="Proteomes" id="UP000278627">
    <property type="component" value="Unassembled WGS sequence"/>
</dbReference>
<comment type="similarity">
    <text evidence="2">Belongs to the DNA mismatch repair MutL/HexB family.</text>
</comment>
<comment type="subcellular location">
    <subcellularLocation>
        <location evidence="1">Nucleus</location>
    </subcellularLocation>
</comment>
<dbReference type="InterPro" id="IPR002099">
    <property type="entry name" value="MutL/Mlh/PMS"/>
</dbReference>
<evidence type="ECO:0000256" key="1">
    <source>
        <dbReference type="ARBA" id="ARBA00004123"/>
    </source>
</evidence>
<dbReference type="GO" id="GO:0016887">
    <property type="term" value="F:ATP hydrolysis activity"/>
    <property type="evidence" value="ECO:0007669"/>
    <property type="project" value="InterPro"/>
</dbReference>
<feature type="domain" description="DNA mismatch repair protein S5" evidence="6">
    <location>
        <begin position="209"/>
        <end position="335"/>
    </location>
</feature>
<dbReference type="Gene3D" id="3.30.230.10">
    <property type="match status" value="1"/>
</dbReference>
<dbReference type="InterPro" id="IPR014721">
    <property type="entry name" value="Ribsml_uS5_D2-typ_fold_subgr"/>
</dbReference>
<dbReference type="InterPro" id="IPR032189">
    <property type="entry name" value="Mlh1_C"/>
</dbReference>
<keyword evidence="3" id="KW-0227">DNA damage</keyword>
<dbReference type="CDD" id="cd16926">
    <property type="entry name" value="HATPase_MutL-MLH-PMS-like"/>
    <property type="match status" value="1"/>
</dbReference>
<dbReference type="SMART" id="SM01340">
    <property type="entry name" value="DNA_mis_repair"/>
    <property type="match status" value="1"/>
</dbReference>
<dbReference type="EMBL" id="UZAD01013132">
    <property type="protein sequence ID" value="VDN89389.1"/>
    <property type="molecule type" value="Genomic_DNA"/>
</dbReference>
<dbReference type="FunFam" id="3.30.565.10:FF:000079">
    <property type="entry name" value="DNA mismatch repair protein MLH"/>
    <property type="match status" value="1"/>
</dbReference>
<name>A0A0N4TIZ6_BRUPA</name>
<dbReference type="NCBIfam" id="TIGR00585">
    <property type="entry name" value="mutl"/>
    <property type="match status" value="1"/>
</dbReference>
<dbReference type="GO" id="GO:0005524">
    <property type="term" value="F:ATP binding"/>
    <property type="evidence" value="ECO:0007669"/>
    <property type="project" value="InterPro"/>
</dbReference>
<evidence type="ECO:0000313" key="7">
    <source>
        <dbReference type="EMBL" id="VDN89389.1"/>
    </source>
</evidence>
<dbReference type="Pfam" id="PF01119">
    <property type="entry name" value="DNA_mis_repair"/>
    <property type="match status" value="1"/>
</dbReference>
<dbReference type="GO" id="GO:0030983">
    <property type="term" value="F:mismatched DNA binding"/>
    <property type="evidence" value="ECO:0007669"/>
    <property type="project" value="InterPro"/>
</dbReference>
<dbReference type="SUPFAM" id="SSF54211">
    <property type="entry name" value="Ribosomal protein S5 domain 2-like"/>
    <property type="match status" value="1"/>
</dbReference>
<evidence type="ECO:0000313" key="9">
    <source>
        <dbReference type="WBParaSite" id="BPAG_0000824101-mRNA-1"/>
    </source>
</evidence>
<evidence type="ECO:0000259" key="6">
    <source>
        <dbReference type="SMART" id="SM01340"/>
    </source>
</evidence>
<evidence type="ECO:0000256" key="4">
    <source>
        <dbReference type="ARBA" id="ARBA00023204"/>
    </source>
</evidence>
<reference evidence="9" key="1">
    <citation type="submission" date="2017-02" db="UniProtKB">
        <authorList>
            <consortium name="WormBaseParasite"/>
        </authorList>
    </citation>
    <scope>IDENTIFICATION</scope>
</reference>
<sequence>MIRRLPENVVNRIAAGEVIVRAANVIKELIENALDAGATEIIITAKNGGLDLLKVQDNGKGIAKNDLAIVCERFTTSKLEKYEDLECMSTFGFRGEALASISHVAKVTIISKTSDSPCAYVGRYTDSKLQGDIKPSAGLDGTSVTAEDLFYNCPSRRRSLKYPADEMNRIADIVVRYAIHNPSVSFTLRRCGSGSDFRTAGTNNLCETISSLLGGKFSKDLILLNHSDSALYFTLKGCFVRPTASCTAETLQNRQNCQKVFYLFINGRSVECQALKQALDVVFGAQNTMSPFVMISLQIEPRRVDVNVHPTKSVVYFLEQDSIISSIQDVNLLLSYVENLILNLAGSCDVHPKFPLMIDNTDNSSSKSDTMITSSTKKKKLMMLVPESLGGPPSSSNAKSPKVYPHQLVRTDAKERRLEEFVASQSQIVSPSHPANDVTSSAQLSDGGEWRKFEFESLQNMKKALCTAASVSLRSLFKEHIYIGAVNIDQVLIQHSTSIYLVEAQDCLRNFFYQILVLSFGNFGSYKLSECAPLAELLYIADSSLSSAEVQQKAAIVIENREMLDDYFCLSITENGNLSSIPSLVDGFIPQLESLPQLILTLANDIIWDDEQTCFEQVCWALSEFFCLKKEFCDGETISGLCKEKLSWKNVYQDILFPALKINFLPPQKLTFSLRRIADLHDLYKVFERC</sequence>
<dbReference type="PROSITE" id="PS00058">
    <property type="entry name" value="DNA_MISMATCH_REPAIR_1"/>
    <property type="match status" value="1"/>
</dbReference>
<dbReference type="InterPro" id="IPR036890">
    <property type="entry name" value="HATPase_C_sf"/>
</dbReference>
<dbReference type="CDD" id="cd00782">
    <property type="entry name" value="MutL_Trans"/>
    <property type="match status" value="1"/>
</dbReference>
<proteinExistence type="inferred from homology"/>
<dbReference type="GO" id="GO:0140664">
    <property type="term" value="F:ATP-dependent DNA damage sensor activity"/>
    <property type="evidence" value="ECO:0007669"/>
    <property type="project" value="InterPro"/>
</dbReference>
<dbReference type="Pfam" id="PF16413">
    <property type="entry name" value="Mlh1_C"/>
    <property type="match status" value="1"/>
</dbReference>
<dbReference type="GO" id="GO:0032389">
    <property type="term" value="C:MutLalpha complex"/>
    <property type="evidence" value="ECO:0007669"/>
    <property type="project" value="TreeGrafter"/>
</dbReference>
<keyword evidence="8" id="KW-1185">Reference proteome</keyword>
<evidence type="ECO:0000313" key="8">
    <source>
        <dbReference type="Proteomes" id="UP000278627"/>
    </source>
</evidence>
<protein>
    <submittedName>
        <fullName evidence="9">DNA_mis_repair domain-containing protein</fullName>
    </submittedName>
</protein>
<evidence type="ECO:0000256" key="5">
    <source>
        <dbReference type="ARBA" id="ARBA00023242"/>
    </source>
</evidence>
<dbReference type="InterPro" id="IPR038973">
    <property type="entry name" value="MutL/Mlh/Pms-like"/>
</dbReference>
<dbReference type="Gene3D" id="3.30.565.10">
    <property type="entry name" value="Histidine kinase-like ATPase, C-terminal domain"/>
    <property type="match status" value="1"/>
</dbReference>
<keyword evidence="5" id="KW-0539">Nucleus</keyword>
<keyword evidence="4" id="KW-0234">DNA repair</keyword>
<dbReference type="InterPro" id="IPR020568">
    <property type="entry name" value="Ribosomal_Su5_D2-typ_SF"/>
</dbReference>
<evidence type="ECO:0000256" key="3">
    <source>
        <dbReference type="ARBA" id="ARBA00022763"/>
    </source>
</evidence>
<reference evidence="7 8" key="2">
    <citation type="submission" date="2018-11" db="EMBL/GenBank/DDBJ databases">
        <authorList>
            <consortium name="Pathogen Informatics"/>
        </authorList>
    </citation>
    <scope>NUCLEOTIDE SEQUENCE [LARGE SCALE GENOMIC DNA]</scope>
</reference>
<dbReference type="STRING" id="6280.A0A0N4TIZ6"/>
<dbReference type="PANTHER" id="PTHR10073">
    <property type="entry name" value="DNA MISMATCH REPAIR PROTEIN MLH, PMS, MUTL"/>
    <property type="match status" value="1"/>
</dbReference>
<dbReference type="Pfam" id="PF13589">
    <property type="entry name" value="HATPase_c_3"/>
    <property type="match status" value="1"/>
</dbReference>
<dbReference type="InterPro" id="IPR013507">
    <property type="entry name" value="DNA_mismatch_S5_2-like"/>
</dbReference>
<dbReference type="SUPFAM" id="SSF55874">
    <property type="entry name" value="ATPase domain of HSP90 chaperone/DNA topoisomerase II/histidine kinase"/>
    <property type="match status" value="1"/>
</dbReference>
<dbReference type="PANTHER" id="PTHR10073:SF12">
    <property type="entry name" value="DNA MISMATCH REPAIR PROTEIN MLH1"/>
    <property type="match status" value="1"/>
</dbReference>
<dbReference type="WBParaSite" id="BPAG_0000824101-mRNA-1">
    <property type="protein sequence ID" value="BPAG_0000824101-mRNA-1"/>
    <property type="gene ID" value="BPAG_0000824101"/>
</dbReference>